<evidence type="ECO:0000313" key="1">
    <source>
        <dbReference type="EMBL" id="KAJ9096599.1"/>
    </source>
</evidence>
<sequence length="1258" mass="135985">MSSLQPQDSPSQPPMQSSIRASSDGRRPFSKYVLPVLNLDHEGPNSERMGESLTDDAGTIPSPRDTDPSRPMKLDSNRSWIPQMDKQESSGRAQHQRALPTSHDRRSTDPSETYQSENMPGQRPLPELPGSASRPGSAFSMDTTSRAETSPHYHNYSHAPKSTPPNATIQRPSISINPNMTGFSSLSPGDSRTDSYLSPPNSAHANDKATSSNQSVFPWLNRSRPKSPNMLGLGRPLEQGSIAMTKTKSKEKAKGKTKIGEEDGSFKVKAFRHVSSGSGVPPWEVQFDFEGIQPPTAPTPNRSESEPVVPQRSNPRRDVPASPSSQTENVSGRRPGGQMSRPPSVTGSINQDETPRQVSVQRFKQTRRYSGISLNGDNGFASHDQLPYRSDGQGHTRVKSDSSGVEVLVSPQKRRAAGRDSDNSDEEVLASSHVNGNDLDQYLASRPMNRSFSTSALSVDSPVDRPGLKATESSSATRRSLDQGYSKQAPGIVSHTPRRPSGFAVQNRRAVSVFDESPKTFAHDDRRIESQTQHRPFGHDRSRSASGIHDLAAEISHTKPLSNGVVTSGSRPPLRERLASLALSTPPVTDLPLAASPECEIPPVPLDSPETSNAQTVIARPASAQPLHNARPSAQQRSSSAISSNRQKVRTGWDDSSSDDESDAEKKPIRKPRTASVASAPLPAFKGQSLPSGLRRPPAPSEAFGPDEDDSPKRTSLAGSQGSRSSSFSSDRGPLPSSFQRAKSSSHQRATSNALVDSESDSSDSSEDEPLMAIKHRQSSSSLASGASFTTRTKAPSQTSSPAKSLRSNSNSNLPPLNTNQNISRSPMSNSPLSTVPATMSTMQRSSQLPSNSTVPRPPSTLVTAGLHKHESPASSQSGATTGDTSSGGLPVTPRELSMALNNPIAVRSTRSSFSSTQLANPRRVSFAEHDRGYSVRNVEEDAEKEQVKKTNERRREEARKATEIGHAANGNQDQDENPMQNPAQYLQHLQSQMPQFGQITNTFNPYFGMPQPGFMDPTQQMYILQMQMAQMAQMNPAMMQMQQQAMVLAKQQYQAAMVAAAMQAAEDAWERGSTMTGLGSTTGRNPIAMAQMPPANSNFGMGMPGMFGMMPAFDSAGSVYGGNSSPHAPLPQQNNFAVPRPAASVYGDSLRPHVASNDQPRPNRSRSSPSLDKLMTEHLPGPSGRRHSEQQTLLNQQRPLPLPTTRRPQPKSMIPTKGPDNEILQINNIQHYSSAAPSGAAVPPSTWKTRSTGDRIR</sequence>
<comment type="caution">
    <text evidence="1">The sequence shown here is derived from an EMBL/GenBank/DDBJ whole genome shotgun (WGS) entry which is preliminary data.</text>
</comment>
<accession>A0ACC2VC84</accession>
<proteinExistence type="predicted"/>
<dbReference type="Proteomes" id="UP001241377">
    <property type="component" value="Unassembled WGS sequence"/>
</dbReference>
<organism evidence="1 2">
    <name type="scientific">Naganishia cerealis</name>
    <dbReference type="NCBI Taxonomy" id="610337"/>
    <lineage>
        <taxon>Eukaryota</taxon>
        <taxon>Fungi</taxon>
        <taxon>Dikarya</taxon>
        <taxon>Basidiomycota</taxon>
        <taxon>Agaricomycotina</taxon>
        <taxon>Tremellomycetes</taxon>
        <taxon>Filobasidiales</taxon>
        <taxon>Filobasidiaceae</taxon>
        <taxon>Naganishia</taxon>
    </lineage>
</organism>
<reference evidence="1" key="1">
    <citation type="submission" date="2023-04" db="EMBL/GenBank/DDBJ databases">
        <title>Draft Genome sequencing of Naganishia species isolated from polar environments using Oxford Nanopore Technology.</title>
        <authorList>
            <person name="Leo P."/>
            <person name="Venkateswaran K."/>
        </authorList>
    </citation>
    <scope>NUCLEOTIDE SEQUENCE</scope>
    <source>
        <strain evidence="1">MNA-CCFEE 5261</strain>
    </source>
</reference>
<dbReference type="EMBL" id="JASBWR010000092">
    <property type="protein sequence ID" value="KAJ9096599.1"/>
    <property type="molecule type" value="Genomic_DNA"/>
</dbReference>
<gene>
    <name evidence="1" type="ORF">QFC19_007132</name>
</gene>
<evidence type="ECO:0000313" key="2">
    <source>
        <dbReference type="Proteomes" id="UP001241377"/>
    </source>
</evidence>
<protein>
    <submittedName>
        <fullName evidence="1">Uncharacterized protein</fullName>
    </submittedName>
</protein>
<name>A0ACC2VC84_9TREE</name>
<keyword evidence="2" id="KW-1185">Reference proteome</keyword>